<keyword evidence="3" id="KW-1185">Reference proteome</keyword>
<feature type="compositionally biased region" description="Basic and acidic residues" evidence="1">
    <location>
        <begin position="420"/>
        <end position="454"/>
    </location>
</feature>
<feature type="compositionally biased region" description="Basic and acidic residues" evidence="1">
    <location>
        <begin position="109"/>
        <end position="150"/>
    </location>
</feature>
<protein>
    <submittedName>
        <fullName evidence="2">Uncharacterized protein</fullName>
    </submittedName>
</protein>
<feature type="compositionally biased region" description="Basic and acidic residues" evidence="1">
    <location>
        <begin position="264"/>
        <end position="273"/>
    </location>
</feature>
<dbReference type="Proteomes" id="UP001652700">
    <property type="component" value="Unplaced"/>
</dbReference>
<proteinExistence type="predicted"/>
<name>A0ABM5KV31_DIAVI</name>
<feature type="compositionally biased region" description="Basic and acidic residues" evidence="1">
    <location>
        <begin position="629"/>
        <end position="663"/>
    </location>
</feature>
<feature type="compositionally biased region" description="Basic and acidic residues" evidence="1">
    <location>
        <begin position="85"/>
        <end position="94"/>
    </location>
</feature>
<feature type="compositionally biased region" description="Basic and acidic residues" evidence="1">
    <location>
        <begin position="491"/>
        <end position="567"/>
    </location>
</feature>
<dbReference type="RefSeq" id="XP_050514045.1">
    <property type="nucleotide sequence ID" value="XM_050658088.1"/>
</dbReference>
<feature type="region of interest" description="Disordered" evidence="1">
    <location>
        <begin position="71"/>
        <end position="1269"/>
    </location>
</feature>
<feature type="compositionally biased region" description="Basic and acidic residues" evidence="1">
    <location>
        <begin position="282"/>
        <end position="358"/>
    </location>
</feature>
<sequence>MQHFEENGQTINSFQSKEDISNTKKEINTKLTDTDNEKVKGKKIQDLTEQENIEVNIDDDLLLDHKDESIHNIKADSEIQSSKIDGSDKKEQKNDQPVNHPDDVQLDQETDKIDMKSNVEKTETQDKRLLELSKDKNPQNESKEDVKDQLVDQPDDVVLIEETYKVDIKTNVEKNEIQDKRVLETSKDKEPQHEIEEKEKDQLVDHPNDVLLDKETDKVDLISNEHKSKKQDETELESSKDKEPQYESDEEEKYQLVNNSDDVLLDKETDKVDLISNVNKSETQDERLLETPEDKKSQNEREKDQLINHPDDVLLDQETDKVDMKSNVEKTEINDERLLETPEDKKPQNESKGEEKDQLVNNSDDALLDKETDKVDLISNEHKSKKQDETELESYKDKEPQYESDEEEKDQLVNNSDDVLLDKETDKVDLISNEHKSKKQDETELESSKDKEPQYESDEEEKYQLENNSDDVLLDKETNKVDLISNVNKSETQDERLLETPENKKSQNEREKDQLINHPDDVLLDQETDKVDMKSNVEKTEIHDERLLETPEDKKPQNESKGEEKDQLVNNSDDVLLDKETDKVDLISNEHKSKKQDETELESYKDKEPQYESDEEEKDQLVNNSDDVLLDKETDKVDLISNEHKSKKQDETELESYKDKEPQYESDEEEQDQLVNNSDDVLLDKETDKVDLISNEHKSKKQDETELESYKDKEPQYESDEEEKDQLVNNSDDVLLDQEKYKVDMKSNVEKTETLDKTVLETSKDKEPQHEIEEKEKDQLVDHPDDVLLDKETDKVDFISNVNKSETQDERLLEAPEDKKPQNESKEKEKDQLVNHPDDVLLDQETDKVDMKSNVEKTETQGERLLEAPEDIPQNESKGAEKDQLVDHYDDVLLDQETDKVEMKSNVEKTETQDERVLETSKDREPQHESEDEEKYQLVDHPDDVLLDKETEKVDLISNEHTSKKQDETELESSNYNEPQYESEEEEKDKLVNNSDDVLLDKETDKVDLISNVEKTETLDKTVLETSKDKEPQHEIEEKEKDQLVDHPDDVMLDKETDKVDLISNEHESKKQDETELESSKDKEPQYESDGEEKDQLVNNSDDVLLDKETDKVVISNVNKHETQNERLLEAPEDKISQNESKEKEKDQLVNHPDDVLLDQETAKVEMEINVEKAETQDERLLEAPEDTKPQNESNGEEKDQLVDHPDDVMLDKGTDKVEMKSNVEKTETQDERVTETSKEKEPANGSEKRPSIHNHNNYGKNKQKNSKHSSNVDCVHCILFDVLECICNYVKRIASVVDKRVLSKYLFY</sequence>
<feature type="compositionally biased region" description="Basic and acidic residues" evidence="1">
    <location>
        <begin position="682"/>
        <end position="716"/>
    </location>
</feature>
<evidence type="ECO:0000313" key="2">
    <source>
        <dbReference type="EnsemblMetazoa" id="XP_050514045.1"/>
    </source>
</evidence>
<feature type="compositionally biased region" description="Basic and acidic residues" evidence="1">
    <location>
        <begin position="162"/>
        <end position="245"/>
    </location>
</feature>
<feature type="compositionally biased region" description="Basic and acidic residues" evidence="1">
    <location>
        <begin position="878"/>
        <end position="955"/>
    </location>
</feature>
<dbReference type="GeneID" id="126889611"/>
<feature type="compositionally biased region" description="Basic and acidic residues" evidence="1">
    <location>
        <begin position="999"/>
        <end position="1086"/>
    </location>
</feature>
<feature type="compositionally biased region" description="Basic and acidic residues" evidence="1">
    <location>
        <begin position="367"/>
        <end position="401"/>
    </location>
</feature>
<accession>A0ABM5KV31</accession>
<feature type="compositionally biased region" description="Basic and acidic residues" evidence="1">
    <location>
        <begin position="737"/>
        <end position="797"/>
    </location>
</feature>
<evidence type="ECO:0000256" key="1">
    <source>
        <dbReference type="SAM" id="MobiDB-lite"/>
    </source>
</evidence>
<organism evidence="2 3">
    <name type="scientific">Diabrotica virgifera virgifera</name>
    <name type="common">western corn rootworm</name>
    <dbReference type="NCBI Taxonomy" id="50390"/>
    <lineage>
        <taxon>Eukaryota</taxon>
        <taxon>Metazoa</taxon>
        <taxon>Ecdysozoa</taxon>
        <taxon>Arthropoda</taxon>
        <taxon>Hexapoda</taxon>
        <taxon>Insecta</taxon>
        <taxon>Pterygota</taxon>
        <taxon>Neoptera</taxon>
        <taxon>Endopterygota</taxon>
        <taxon>Coleoptera</taxon>
        <taxon>Polyphaga</taxon>
        <taxon>Cucujiformia</taxon>
        <taxon>Chrysomeloidea</taxon>
        <taxon>Chrysomelidae</taxon>
        <taxon>Galerucinae</taxon>
        <taxon>Diabroticina</taxon>
        <taxon>Diabroticites</taxon>
        <taxon>Diabrotica</taxon>
    </lineage>
</organism>
<feature type="compositionally biased region" description="Basic and acidic residues" evidence="1">
    <location>
        <begin position="806"/>
        <end position="867"/>
    </location>
</feature>
<feature type="region of interest" description="Disordered" evidence="1">
    <location>
        <begin position="1"/>
        <end position="43"/>
    </location>
</feature>
<evidence type="ECO:0000313" key="3">
    <source>
        <dbReference type="Proteomes" id="UP001652700"/>
    </source>
</evidence>
<reference evidence="2" key="1">
    <citation type="submission" date="2025-05" db="UniProtKB">
        <authorList>
            <consortium name="EnsemblMetazoa"/>
        </authorList>
    </citation>
    <scope>IDENTIFICATION</scope>
</reference>
<feature type="compositionally biased region" description="Basic and acidic residues" evidence="1">
    <location>
        <begin position="576"/>
        <end position="610"/>
    </location>
</feature>
<dbReference type="EnsemblMetazoa" id="XM_050658088.1">
    <property type="protein sequence ID" value="XP_050514045.1"/>
    <property type="gene ID" value="LOC126889611"/>
</dbReference>
<feature type="compositionally biased region" description="Basic and acidic residues" evidence="1">
    <location>
        <begin position="16"/>
        <end position="43"/>
    </location>
</feature>
<feature type="compositionally biased region" description="Basic and acidic residues" evidence="1">
    <location>
        <begin position="1119"/>
        <end position="1251"/>
    </location>
</feature>